<dbReference type="Pfam" id="PF00892">
    <property type="entry name" value="EamA"/>
    <property type="match status" value="1"/>
</dbReference>
<evidence type="ECO:0000256" key="1">
    <source>
        <dbReference type="ARBA" id="ARBA00004141"/>
    </source>
</evidence>
<comment type="subcellular location">
    <subcellularLocation>
        <location evidence="1">Membrane</location>
        <topology evidence="1">Multi-pass membrane protein</topology>
    </subcellularLocation>
</comment>
<evidence type="ECO:0000256" key="4">
    <source>
        <dbReference type="ARBA" id="ARBA00022989"/>
    </source>
</evidence>
<keyword evidence="5 6" id="KW-0472">Membrane</keyword>
<feature type="transmembrane region" description="Helical" evidence="6">
    <location>
        <begin position="184"/>
        <end position="202"/>
    </location>
</feature>
<dbReference type="SUPFAM" id="SSF103481">
    <property type="entry name" value="Multidrug resistance efflux transporter EmrE"/>
    <property type="match status" value="2"/>
</dbReference>
<dbReference type="AlphaFoldDB" id="A0A2W4YIB5"/>
<dbReference type="EMBL" id="QBMN01000043">
    <property type="protein sequence ID" value="PZO42778.1"/>
    <property type="molecule type" value="Genomic_DNA"/>
</dbReference>
<evidence type="ECO:0000256" key="5">
    <source>
        <dbReference type="ARBA" id="ARBA00023136"/>
    </source>
</evidence>
<evidence type="ECO:0000313" key="8">
    <source>
        <dbReference type="EMBL" id="PZO42778.1"/>
    </source>
</evidence>
<dbReference type="Proteomes" id="UP000249081">
    <property type="component" value="Unassembled WGS sequence"/>
</dbReference>
<name>A0A2W4YIB5_9CYAN</name>
<feature type="transmembrane region" description="Helical" evidence="6">
    <location>
        <begin position="242"/>
        <end position="262"/>
    </location>
</feature>
<feature type="transmembrane region" description="Helical" evidence="6">
    <location>
        <begin position="101"/>
        <end position="121"/>
    </location>
</feature>
<keyword evidence="4 6" id="KW-1133">Transmembrane helix</keyword>
<dbReference type="PANTHER" id="PTHR32322">
    <property type="entry name" value="INNER MEMBRANE TRANSPORTER"/>
    <property type="match status" value="1"/>
</dbReference>
<feature type="transmembrane region" description="Helical" evidence="6">
    <location>
        <begin position="268"/>
        <end position="287"/>
    </location>
</feature>
<dbReference type="InterPro" id="IPR050638">
    <property type="entry name" value="AA-Vitamin_Transporters"/>
</dbReference>
<comment type="caution">
    <text evidence="8">The sequence shown here is derived from an EMBL/GenBank/DDBJ whole genome shotgun (WGS) entry which is preliminary data.</text>
</comment>
<dbReference type="InterPro" id="IPR000620">
    <property type="entry name" value="EamA_dom"/>
</dbReference>
<feature type="transmembrane region" description="Helical" evidence="6">
    <location>
        <begin position="44"/>
        <end position="65"/>
    </location>
</feature>
<reference evidence="8 9" key="2">
    <citation type="submission" date="2018-06" db="EMBL/GenBank/DDBJ databases">
        <title>Metagenomic assembly of (sub)arctic Cyanobacteria and their associated microbiome from non-axenic cultures.</title>
        <authorList>
            <person name="Baurain D."/>
        </authorList>
    </citation>
    <scope>NUCLEOTIDE SEQUENCE [LARGE SCALE GENOMIC DNA]</scope>
    <source>
        <strain evidence="8">ULC041bin1</strain>
    </source>
</reference>
<feature type="transmembrane region" description="Helical" evidence="6">
    <location>
        <begin position="128"/>
        <end position="146"/>
    </location>
</feature>
<evidence type="ECO:0000259" key="7">
    <source>
        <dbReference type="Pfam" id="PF00892"/>
    </source>
</evidence>
<comment type="similarity">
    <text evidence="2">Belongs to the EamA transporter family.</text>
</comment>
<evidence type="ECO:0000313" key="9">
    <source>
        <dbReference type="Proteomes" id="UP000249081"/>
    </source>
</evidence>
<dbReference type="PANTHER" id="PTHR32322:SF2">
    <property type="entry name" value="EAMA DOMAIN-CONTAINING PROTEIN"/>
    <property type="match status" value="1"/>
</dbReference>
<organism evidence="8 9">
    <name type="scientific">Shackletoniella antarctica</name>
    <dbReference type="NCBI Taxonomy" id="268115"/>
    <lineage>
        <taxon>Bacteria</taxon>
        <taxon>Bacillati</taxon>
        <taxon>Cyanobacteriota</taxon>
        <taxon>Cyanophyceae</taxon>
        <taxon>Oculatellales</taxon>
        <taxon>Oculatellaceae</taxon>
        <taxon>Shackletoniella</taxon>
    </lineage>
</organism>
<feature type="domain" description="EamA" evidence="7">
    <location>
        <begin position="152"/>
        <end position="285"/>
    </location>
</feature>
<gene>
    <name evidence="8" type="ORF">DCF17_08070</name>
</gene>
<accession>A0A2W4YIB5</accession>
<evidence type="ECO:0000256" key="2">
    <source>
        <dbReference type="ARBA" id="ARBA00007362"/>
    </source>
</evidence>
<sequence>MSPNSLLPKPLLPAFTPPAPWLVMAAMASTQLGSTLAKSLFGQVGPLGMVLLRVGLSAVVLVAWCRPRWRGHSPQDYRLLVAFGLSLAVMNALFYCAIARIPIGVAVALEFSGPLTVALLHSRRWLDGLWVALAAVGIVLLSPVNTPALDTLGVVLALLAGVAWGAYIVLSARMGRAFRGGEGLALSMVVGALLLLPVGVLAEGRALLSPNILLLGLGVALLASTLPYSLEMTALRRMPVNVFGVLMSLEPAIASVISFLWLKEALTPVMMVAIGLVMVAAAGVSLTQPPQKVI</sequence>
<feature type="transmembrane region" description="Helical" evidence="6">
    <location>
        <begin position="152"/>
        <end position="172"/>
    </location>
</feature>
<keyword evidence="3 6" id="KW-0812">Transmembrane</keyword>
<evidence type="ECO:0000256" key="3">
    <source>
        <dbReference type="ARBA" id="ARBA00022692"/>
    </source>
</evidence>
<feature type="transmembrane region" description="Helical" evidence="6">
    <location>
        <begin position="208"/>
        <end position="230"/>
    </location>
</feature>
<feature type="transmembrane region" description="Helical" evidence="6">
    <location>
        <begin position="77"/>
        <end position="95"/>
    </location>
</feature>
<reference evidence="9" key="1">
    <citation type="submission" date="2018-04" db="EMBL/GenBank/DDBJ databases">
        <authorList>
            <person name="Cornet L."/>
        </authorList>
    </citation>
    <scope>NUCLEOTIDE SEQUENCE [LARGE SCALE GENOMIC DNA]</scope>
</reference>
<evidence type="ECO:0000256" key="6">
    <source>
        <dbReference type="SAM" id="Phobius"/>
    </source>
</evidence>
<proteinExistence type="inferred from homology"/>
<dbReference type="GO" id="GO:0016020">
    <property type="term" value="C:membrane"/>
    <property type="evidence" value="ECO:0007669"/>
    <property type="project" value="UniProtKB-SubCell"/>
</dbReference>
<protein>
    <submittedName>
        <fullName evidence="8">EamA family transporter</fullName>
    </submittedName>
</protein>
<dbReference type="InterPro" id="IPR037185">
    <property type="entry name" value="EmrE-like"/>
</dbReference>